<dbReference type="Pfam" id="PF07386">
    <property type="entry name" value="DUF1499"/>
    <property type="match status" value="1"/>
</dbReference>
<dbReference type="OrthoDB" id="1523552at2"/>
<dbReference type="AlphaFoldDB" id="A0A844ZA98"/>
<evidence type="ECO:0000313" key="2">
    <source>
        <dbReference type="EMBL" id="MXO84728.1"/>
    </source>
</evidence>
<name>A0A844ZA98_9SPHN</name>
<feature type="transmembrane region" description="Helical" evidence="1">
    <location>
        <begin position="69"/>
        <end position="90"/>
    </location>
</feature>
<dbReference type="InterPro" id="IPR010865">
    <property type="entry name" value="DUF1499"/>
</dbReference>
<sequence length="282" mass="31058">MRTSRKNSDTIIATETGKPVRKKPMQARLGWLALILALLLPVWFAIAALGSKIGVWNWQFGLGTMTASWGPWLLTVVSALAIVAFLWALVKKPRGNWIVPLIALVIPVGIFVFLGTVRERAEDNPIHDVTTNPADPPTFSAELLRERQAEDANPVEPYDQALEGMQGETLQRLNRQLYPAMEPLVTTAPPEEAVAAVANVFEEQGFENVTTDVAAGRVEGTAETFWYGFEDDIVARIREVRGAGSVIDLRSVSRVGQSDLGKNAERVRELRLAIESDLSSRN</sequence>
<evidence type="ECO:0000256" key="1">
    <source>
        <dbReference type="SAM" id="Phobius"/>
    </source>
</evidence>
<dbReference type="EMBL" id="WTYW01000001">
    <property type="protein sequence ID" value="MXO84728.1"/>
    <property type="molecule type" value="Genomic_DNA"/>
</dbReference>
<dbReference type="RefSeq" id="WP_160681256.1">
    <property type="nucleotide sequence ID" value="NZ_WTYW01000001.1"/>
</dbReference>
<comment type="caution">
    <text evidence="2">The sequence shown here is derived from an EMBL/GenBank/DDBJ whole genome shotgun (WGS) entry which is preliminary data.</text>
</comment>
<dbReference type="Proteomes" id="UP000433104">
    <property type="component" value="Unassembled WGS sequence"/>
</dbReference>
<reference evidence="2 3" key="1">
    <citation type="submission" date="2019-12" db="EMBL/GenBank/DDBJ databases">
        <title>Genomic-based taxomic classification of the family Erythrobacteraceae.</title>
        <authorList>
            <person name="Xu L."/>
        </authorList>
    </citation>
    <scope>NUCLEOTIDE SEQUENCE [LARGE SCALE GENOMIC DNA]</scope>
    <source>
        <strain evidence="2 3">MCCC 1A09962</strain>
    </source>
</reference>
<feature type="transmembrane region" description="Helical" evidence="1">
    <location>
        <begin position="29"/>
        <end position="49"/>
    </location>
</feature>
<keyword evidence="3" id="KW-1185">Reference proteome</keyword>
<keyword evidence="1" id="KW-1133">Transmembrane helix</keyword>
<gene>
    <name evidence="2" type="ORF">GRI38_01590</name>
</gene>
<keyword evidence="1" id="KW-0812">Transmembrane</keyword>
<protein>
    <submittedName>
        <fullName evidence="2">DUF1499 domain-containing protein</fullName>
    </submittedName>
</protein>
<organism evidence="2 3">
    <name type="scientific">Parapontixanthobacter aurantiacus</name>
    <dbReference type="NCBI Taxonomy" id="1463599"/>
    <lineage>
        <taxon>Bacteria</taxon>
        <taxon>Pseudomonadati</taxon>
        <taxon>Pseudomonadota</taxon>
        <taxon>Alphaproteobacteria</taxon>
        <taxon>Sphingomonadales</taxon>
        <taxon>Erythrobacteraceae</taxon>
        <taxon>Parapontixanthobacter</taxon>
    </lineage>
</organism>
<keyword evidence="1" id="KW-0472">Membrane</keyword>
<feature type="transmembrane region" description="Helical" evidence="1">
    <location>
        <begin position="97"/>
        <end position="117"/>
    </location>
</feature>
<evidence type="ECO:0000313" key="3">
    <source>
        <dbReference type="Proteomes" id="UP000433104"/>
    </source>
</evidence>
<accession>A0A844ZA98</accession>
<proteinExistence type="predicted"/>